<proteinExistence type="predicted"/>
<organism evidence="3 5">
    <name type="scientific">Sphingobium yanoikuyae</name>
    <name type="common">Sphingomonas yanoikuyae</name>
    <dbReference type="NCBI Taxonomy" id="13690"/>
    <lineage>
        <taxon>Bacteria</taxon>
        <taxon>Pseudomonadati</taxon>
        <taxon>Pseudomonadota</taxon>
        <taxon>Alphaproteobacteria</taxon>
        <taxon>Sphingomonadales</taxon>
        <taxon>Sphingomonadaceae</taxon>
        <taxon>Sphingobium</taxon>
    </lineage>
</organism>
<feature type="domain" description="Lipid/polyisoprenoid-binding YceI-like" evidence="2">
    <location>
        <begin position="46"/>
        <end position="210"/>
    </location>
</feature>
<feature type="signal peptide" evidence="1">
    <location>
        <begin position="1"/>
        <end position="27"/>
    </location>
</feature>
<evidence type="ECO:0000313" key="5">
    <source>
        <dbReference type="Proteomes" id="UP000280708"/>
    </source>
</evidence>
<dbReference type="Gene3D" id="2.40.128.110">
    <property type="entry name" value="Lipid/polyisoprenoid-binding, YceI-like"/>
    <property type="match status" value="1"/>
</dbReference>
<dbReference type="RefSeq" id="WP_010337169.1">
    <property type="nucleotide sequence ID" value="NZ_CP033230.1"/>
</dbReference>
<name>A0A3G2URD7_SPHYA</name>
<dbReference type="Proteomes" id="UP000515377">
    <property type="component" value="Chromosome"/>
</dbReference>
<evidence type="ECO:0000313" key="4">
    <source>
        <dbReference type="EMBL" id="QNG46333.1"/>
    </source>
</evidence>
<evidence type="ECO:0000313" key="6">
    <source>
        <dbReference type="Proteomes" id="UP000515377"/>
    </source>
</evidence>
<dbReference type="EMBL" id="CP060122">
    <property type="protein sequence ID" value="QNG46333.1"/>
    <property type="molecule type" value="Genomic_DNA"/>
</dbReference>
<dbReference type="Pfam" id="PF04264">
    <property type="entry name" value="YceI"/>
    <property type="match status" value="1"/>
</dbReference>
<dbReference type="AlphaFoldDB" id="A0A3G2URD7"/>
<dbReference type="InterPro" id="IPR007372">
    <property type="entry name" value="Lipid/polyisoprenoid-bd_YceI"/>
</dbReference>
<dbReference type="PANTHER" id="PTHR34406">
    <property type="entry name" value="PROTEIN YCEI"/>
    <property type="match status" value="1"/>
</dbReference>
<reference evidence="3 5" key="1">
    <citation type="submission" date="2018-10" db="EMBL/GenBank/DDBJ databases">
        <title>Characterization and genome analysis of a novel bacterium Sphingobium yanoikuyae SJTF8 capable of degrading PAHs.</title>
        <authorList>
            <person name="Yin C."/>
            <person name="Xiong W."/>
            <person name="Liang R."/>
        </authorList>
    </citation>
    <scope>NUCLEOTIDE SEQUENCE [LARGE SCALE GENOMIC DNA]</scope>
    <source>
        <strain evidence="3 5">SJTF8</strain>
    </source>
</reference>
<protein>
    <submittedName>
        <fullName evidence="3">Polyisoprenoid-binding protein</fullName>
    </submittedName>
    <submittedName>
        <fullName evidence="4">YceI family protein</fullName>
    </submittedName>
</protein>
<dbReference type="EMBL" id="CP033230">
    <property type="protein sequence ID" value="AYO76552.1"/>
    <property type="molecule type" value="Genomic_DNA"/>
</dbReference>
<accession>A0A3G2URD7</accession>
<dbReference type="InterPro" id="IPR036761">
    <property type="entry name" value="TTHA0802/YceI-like_sf"/>
</dbReference>
<dbReference type="Proteomes" id="UP000280708">
    <property type="component" value="Chromosome"/>
</dbReference>
<dbReference type="SMART" id="SM00867">
    <property type="entry name" value="YceI"/>
    <property type="match status" value="1"/>
</dbReference>
<reference evidence="4 6" key="2">
    <citation type="submission" date="2020-07" db="EMBL/GenBank/DDBJ databases">
        <title>Whole genome sequence of Sphingobium yanoikuyae A3.</title>
        <authorList>
            <person name="Han S.-S."/>
        </authorList>
    </citation>
    <scope>NUCLEOTIDE SEQUENCE [LARGE SCALE GENOMIC DNA]</scope>
    <source>
        <strain evidence="4 6">A3</strain>
    </source>
</reference>
<keyword evidence="1" id="KW-0732">Signal</keyword>
<evidence type="ECO:0000256" key="1">
    <source>
        <dbReference type="SAM" id="SignalP"/>
    </source>
</evidence>
<dbReference type="PANTHER" id="PTHR34406:SF1">
    <property type="entry name" value="PROTEIN YCEI"/>
    <property type="match status" value="1"/>
</dbReference>
<evidence type="ECO:0000313" key="3">
    <source>
        <dbReference type="EMBL" id="AYO76552.1"/>
    </source>
</evidence>
<gene>
    <name evidence="3" type="ORF">EBF16_06070</name>
    <name evidence="4" type="ORF">H3V42_01250</name>
</gene>
<dbReference type="SUPFAM" id="SSF101874">
    <property type="entry name" value="YceI-like"/>
    <property type="match status" value="1"/>
</dbReference>
<evidence type="ECO:0000259" key="2">
    <source>
        <dbReference type="SMART" id="SM00867"/>
    </source>
</evidence>
<feature type="chain" id="PRO_5039996657" evidence="1">
    <location>
        <begin position="28"/>
        <end position="211"/>
    </location>
</feature>
<sequence length="211" mass="21791">MRKYLISAAALIAVAGGTTLLTSGVIAQAPMAVPGSKDVAKVTGGTYSVEPSHTQIVFAYDHMGFTNNMGVITQPTGTLTLDKANLSASKVSITLPIANLTTGIPALNEHLAKPEFFDAAKFPTATFVSTGVKPDGATGADITGNLTIKGITKPVTLDAEFYGAGANPMNKKENVGFVATGTIKRSDFGMGGFVPVVGDNVELKIIVAFQK</sequence>